<sequence length="257" mass="28139">MAQPSQRPAPREVEVLARRLVTPNMLRLTLGGAGMAGFPEGQDGGYVKLRLPPAPDSEKPQVRTYTIRAQREGEIDVDFALHGVDSGHAGPATRWAAQAQLGDRIEIGGPGPAKPLPAGMDHYLIFGDMTSLPAISVNLENLPRDAKGRAVIEIREEADRQDLDHPEGVAVEWLVNPDPGNEQAVLARAARSLSWPSGSIYAWAASEFLTMQALRSYLREDRDLGRDRLYISSYWKCGLEEDAHKLVKREDAELAGA</sequence>
<dbReference type="InterPro" id="IPR007037">
    <property type="entry name" value="SIP_rossman_dom"/>
</dbReference>
<dbReference type="PANTHER" id="PTHR30157:SF0">
    <property type="entry name" value="NADPH-DEPENDENT FERRIC-CHELATE REDUCTASE"/>
    <property type="match status" value="1"/>
</dbReference>
<evidence type="ECO:0000256" key="1">
    <source>
        <dbReference type="ARBA" id="ARBA00035644"/>
    </source>
</evidence>
<dbReference type="InterPro" id="IPR039374">
    <property type="entry name" value="SIP_fam"/>
</dbReference>
<dbReference type="GO" id="GO:0016491">
    <property type="term" value="F:oxidoreductase activity"/>
    <property type="evidence" value="ECO:0007669"/>
    <property type="project" value="InterPro"/>
</dbReference>
<dbReference type="KEGG" id="aay:WYH_01940"/>
<dbReference type="STRING" id="1267766.WYH_01940"/>
<dbReference type="Pfam" id="PF04954">
    <property type="entry name" value="SIP"/>
    <property type="match status" value="1"/>
</dbReference>
<organism evidence="2 3">
    <name type="scientific">Croceibacterium atlanticum</name>
    <dbReference type="NCBI Taxonomy" id="1267766"/>
    <lineage>
        <taxon>Bacteria</taxon>
        <taxon>Pseudomonadati</taxon>
        <taxon>Pseudomonadota</taxon>
        <taxon>Alphaproteobacteria</taxon>
        <taxon>Sphingomonadales</taxon>
        <taxon>Erythrobacteraceae</taxon>
        <taxon>Croceibacterium</taxon>
    </lineage>
</organism>
<dbReference type="Proteomes" id="UP000034392">
    <property type="component" value="Chromosome"/>
</dbReference>
<gene>
    <name evidence="2" type="primary">viuB</name>
    <name evidence="2" type="ORF">WYH_01940</name>
</gene>
<dbReference type="PROSITE" id="PS51384">
    <property type="entry name" value="FAD_FR"/>
    <property type="match status" value="1"/>
</dbReference>
<evidence type="ECO:0000313" key="2">
    <source>
        <dbReference type="EMBL" id="AKH42975.1"/>
    </source>
</evidence>
<name>A0A0F7KW21_9SPHN</name>
<dbReference type="InterPro" id="IPR017938">
    <property type="entry name" value="Riboflavin_synthase-like_b-brl"/>
</dbReference>
<reference evidence="2" key="1">
    <citation type="submission" date="2015-05" db="EMBL/GenBank/DDBJ databases">
        <title>The complete genome of Altererythrobacter atlanticus strain 26DY36.</title>
        <authorList>
            <person name="Wu Y.-H."/>
            <person name="Cheng H."/>
            <person name="Wu X.-W."/>
        </authorList>
    </citation>
    <scope>NUCLEOTIDE SEQUENCE [LARGE SCALE GENOMIC DNA]</scope>
    <source>
        <strain evidence="2">26DY36</strain>
    </source>
</reference>
<dbReference type="InterPro" id="IPR017927">
    <property type="entry name" value="FAD-bd_FR_type"/>
</dbReference>
<dbReference type="PANTHER" id="PTHR30157">
    <property type="entry name" value="FERRIC REDUCTASE, NADPH-DEPENDENT"/>
    <property type="match status" value="1"/>
</dbReference>
<dbReference type="InterPro" id="IPR013113">
    <property type="entry name" value="SIP_FAD-bd"/>
</dbReference>
<dbReference type="PATRIC" id="fig|1267766.3.peg.1962"/>
<dbReference type="Gene3D" id="2.40.30.10">
    <property type="entry name" value="Translation factors"/>
    <property type="match status" value="1"/>
</dbReference>
<dbReference type="Pfam" id="PF08021">
    <property type="entry name" value="FAD_binding_9"/>
    <property type="match status" value="1"/>
</dbReference>
<keyword evidence="3" id="KW-1185">Reference proteome</keyword>
<dbReference type="EMBL" id="CP011452">
    <property type="protein sequence ID" value="AKH42975.1"/>
    <property type="molecule type" value="Genomic_DNA"/>
</dbReference>
<proteinExistence type="inferred from homology"/>
<protein>
    <submittedName>
        <fullName evidence="2">Vibriobactin utilization protein ViuB</fullName>
    </submittedName>
</protein>
<dbReference type="CDD" id="cd06193">
    <property type="entry name" value="siderophore_interacting"/>
    <property type="match status" value="1"/>
</dbReference>
<dbReference type="AlphaFoldDB" id="A0A0F7KW21"/>
<dbReference type="RefSeq" id="WP_053833681.1">
    <property type="nucleotide sequence ID" value="NZ_CP011452.2"/>
</dbReference>
<evidence type="ECO:0000313" key="3">
    <source>
        <dbReference type="Proteomes" id="UP000034392"/>
    </source>
</evidence>
<dbReference type="InterPro" id="IPR039261">
    <property type="entry name" value="FNR_nucleotide-bd"/>
</dbReference>
<dbReference type="Gene3D" id="3.40.50.80">
    <property type="entry name" value="Nucleotide-binding domain of ferredoxin-NADP reductase (FNR) module"/>
    <property type="match status" value="1"/>
</dbReference>
<comment type="similarity">
    <text evidence="1">Belongs to the SIP oxidoreductase family.</text>
</comment>
<accession>A0A0F7KW21</accession>
<dbReference type="SUPFAM" id="SSF63380">
    <property type="entry name" value="Riboflavin synthase domain-like"/>
    <property type="match status" value="1"/>
</dbReference>